<evidence type="ECO:0000256" key="1">
    <source>
        <dbReference type="SAM" id="MobiDB-lite"/>
    </source>
</evidence>
<protein>
    <submittedName>
        <fullName evidence="2">Uncharacterized protein</fullName>
    </submittedName>
</protein>
<sequence>MIVDRFLIRDDEVQVDKAIYFMRYRMVELKAVNTTLTQENKQLRNRPDTVYDLPNKKIVVRRTKGKINMDDPIEKWNTHHFLRLFQNLYFEKYEIDFNIRGQQWMAFATRIKQFRDTHGEIQDNSVYKDMIEWLFAKKFNKRFIASIPLVSSDSMLYQWITSTKSQGQTDPEKFKQLAAQTPRSTKELDKSIENAF</sequence>
<comment type="caution">
    <text evidence="2">The sequence shown here is derived from an EMBL/GenBank/DDBJ whole genome shotgun (WGS) entry which is preliminary data.</text>
</comment>
<reference evidence="2" key="1">
    <citation type="journal article" date="2015" name="Nature">
        <title>Complex archaea that bridge the gap between prokaryotes and eukaryotes.</title>
        <authorList>
            <person name="Spang A."/>
            <person name="Saw J.H."/>
            <person name="Jorgensen S.L."/>
            <person name="Zaremba-Niedzwiedzka K."/>
            <person name="Martijn J."/>
            <person name="Lind A.E."/>
            <person name="van Eijk R."/>
            <person name="Schleper C."/>
            <person name="Guy L."/>
            <person name="Ettema T.J."/>
        </authorList>
    </citation>
    <scope>NUCLEOTIDE SEQUENCE</scope>
</reference>
<dbReference type="AlphaFoldDB" id="A0A0F9JQT3"/>
<proteinExistence type="predicted"/>
<name>A0A0F9JQT3_9ZZZZ</name>
<dbReference type="EMBL" id="LAZR01009536">
    <property type="protein sequence ID" value="KKM72033.1"/>
    <property type="molecule type" value="Genomic_DNA"/>
</dbReference>
<gene>
    <name evidence="2" type="ORF">LCGC14_1424550</name>
</gene>
<feature type="compositionally biased region" description="Basic and acidic residues" evidence="1">
    <location>
        <begin position="184"/>
        <end position="196"/>
    </location>
</feature>
<evidence type="ECO:0000313" key="2">
    <source>
        <dbReference type="EMBL" id="KKM72033.1"/>
    </source>
</evidence>
<feature type="region of interest" description="Disordered" evidence="1">
    <location>
        <begin position="166"/>
        <end position="196"/>
    </location>
</feature>
<accession>A0A0F9JQT3</accession>
<organism evidence="2">
    <name type="scientific">marine sediment metagenome</name>
    <dbReference type="NCBI Taxonomy" id="412755"/>
    <lineage>
        <taxon>unclassified sequences</taxon>
        <taxon>metagenomes</taxon>
        <taxon>ecological metagenomes</taxon>
    </lineage>
</organism>